<dbReference type="GO" id="GO:0043709">
    <property type="term" value="P:cell adhesion involved in single-species biofilm formation"/>
    <property type="evidence" value="ECO:0007669"/>
    <property type="project" value="TreeGrafter"/>
</dbReference>
<dbReference type="Proteomes" id="UP000613743">
    <property type="component" value="Unassembled WGS sequence"/>
</dbReference>
<evidence type="ECO:0000259" key="3">
    <source>
        <dbReference type="PROSITE" id="PS50887"/>
    </source>
</evidence>
<keyword evidence="5" id="KW-1185">Reference proteome</keyword>
<dbReference type="SUPFAM" id="SSF55073">
    <property type="entry name" value="Nucleotide cyclase"/>
    <property type="match status" value="1"/>
</dbReference>
<reference evidence="4" key="2">
    <citation type="submission" date="2020-09" db="EMBL/GenBank/DDBJ databases">
        <authorList>
            <person name="Sun Q."/>
            <person name="Ohkuma M."/>
        </authorList>
    </citation>
    <scope>NUCLEOTIDE SEQUENCE</scope>
    <source>
        <strain evidence="4">JCM 30804</strain>
    </source>
</reference>
<dbReference type="PANTHER" id="PTHR45138">
    <property type="entry name" value="REGULATORY COMPONENTS OF SENSORY TRANSDUCTION SYSTEM"/>
    <property type="match status" value="1"/>
</dbReference>
<dbReference type="GO" id="GO:0052621">
    <property type="term" value="F:diguanylate cyclase activity"/>
    <property type="evidence" value="ECO:0007669"/>
    <property type="project" value="UniProtKB-EC"/>
</dbReference>
<proteinExistence type="predicted"/>
<dbReference type="InterPro" id="IPR050469">
    <property type="entry name" value="Diguanylate_Cyclase"/>
</dbReference>
<evidence type="ECO:0000256" key="2">
    <source>
        <dbReference type="ARBA" id="ARBA00012528"/>
    </source>
</evidence>
<comment type="cofactor">
    <cofactor evidence="1">
        <name>Mg(2+)</name>
        <dbReference type="ChEBI" id="CHEBI:18420"/>
    </cofactor>
</comment>
<dbReference type="FunFam" id="3.30.70.270:FF:000001">
    <property type="entry name" value="Diguanylate cyclase domain protein"/>
    <property type="match status" value="1"/>
</dbReference>
<dbReference type="RefSeq" id="WP_188918447.1">
    <property type="nucleotide sequence ID" value="NZ_BMPZ01000002.1"/>
</dbReference>
<dbReference type="SMART" id="SM00267">
    <property type="entry name" value="GGDEF"/>
    <property type="match status" value="1"/>
</dbReference>
<dbReference type="PROSITE" id="PS50887">
    <property type="entry name" value="GGDEF"/>
    <property type="match status" value="1"/>
</dbReference>
<dbReference type="InterPro" id="IPR000160">
    <property type="entry name" value="GGDEF_dom"/>
</dbReference>
<organism evidence="4 5">
    <name type="scientific">Shewanella gelidii</name>
    <dbReference type="NCBI Taxonomy" id="1642821"/>
    <lineage>
        <taxon>Bacteria</taxon>
        <taxon>Pseudomonadati</taxon>
        <taxon>Pseudomonadota</taxon>
        <taxon>Gammaproteobacteria</taxon>
        <taxon>Alteromonadales</taxon>
        <taxon>Shewanellaceae</taxon>
        <taxon>Shewanella</taxon>
    </lineage>
</organism>
<protein>
    <recommendedName>
        <fullName evidence="2">diguanylate cyclase</fullName>
        <ecNumber evidence="2">2.7.7.65</ecNumber>
    </recommendedName>
</protein>
<dbReference type="GO" id="GO:1902201">
    <property type="term" value="P:negative regulation of bacterial-type flagellum-dependent cell motility"/>
    <property type="evidence" value="ECO:0007669"/>
    <property type="project" value="TreeGrafter"/>
</dbReference>
<dbReference type="GO" id="GO:0005886">
    <property type="term" value="C:plasma membrane"/>
    <property type="evidence" value="ECO:0007669"/>
    <property type="project" value="TreeGrafter"/>
</dbReference>
<reference evidence="4" key="1">
    <citation type="journal article" date="2014" name="Int. J. Syst. Evol. Microbiol.">
        <title>Complete genome sequence of Corynebacterium casei LMG S-19264T (=DSM 44701T), isolated from a smear-ripened cheese.</title>
        <authorList>
            <consortium name="US DOE Joint Genome Institute (JGI-PGF)"/>
            <person name="Walter F."/>
            <person name="Albersmeier A."/>
            <person name="Kalinowski J."/>
            <person name="Ruckert C."/>
        </authorList>
    </citation>
    <scope>NUCLEOTIDE SEQUENCE</scope>
    <source>
        <strain evidence="4">JCM 30804</strain>
    </source>
</reference>
<dbReference type="Pfam" id="PF00990">
    <property type="entry name" value="GGDEF"/>
    <property type="match status" value="1"/>
</dbReference>
<dbReference type="NCBIfam" id="TIGR00254">
    <property type="entry name" value="GGDEF"/>
    <property type="match status" value="1"/>
</dbReference>
<dbReference type="InterPro" id="IPR043128">
    <property type="entry name" value="Rev_trsase/Diguanyl_cyclase"/>
</dbReference>
<feature type="domain" description="GGDEF" evidence="3">
    <location>
        <begin position="166"/>
        <end position="294"/>
    </location>
</feature>
<comment type="caution">
    <text evidence="4">The sequence shown here is derived from an EMBL/GenBank/DDBJ whole genome shotgun (WGS) entry which is preliminary data.</text>
</comment>
<evidence type="ECO:0000313" key="4">
    <source>
        <dbReference type="EMBL" id="GGI74281.1"/>
    </source>
</evidence>
<sequence>MDFGLATEFYPEEYRYQPEFYKQDQAEPDMLQIMQQLHASLDPRTVFACYGKMIGQILPIQGVHLQVAKQQFHWGKHHGISLKHVAEQDRQSLSIHYRLISALTSSQLDILQGIERLLLQPLLNAIKYQNMSQQAMFDSLTNLGNRHYYNQTIAKSLAKANRQSEPHLSLVILDIDNFKQLNDTYGHSFGDEILHKFAYLLNDSIRDSDQAFRIGGDEFVVIVHGCHDAAAVLCQRLQKAMAKQAVLKEHQVHTSMGIAKWEASLSAKELYDRADSALYQAKAAGRHCYKTFKVK</sequence>
<dbReference type="AlphaFoldDB" id="A0A917N7D5"/>
<dbReference type="EC" id="2.7.7.65" evidence="2"/>
<dbReference type="InterPro" id="IPR029787">
    <property type="entry name" value="Nucleotide_cyclase"/>
</dbReference>
<accession>A0A917N7D5</accession>
<dbReference type="CDD" id="cd01949">
    <property type="entry name" value="GGDEF"/>
    <property type="match status" value="1"/>
</dbReference>
<evidence type="ECO:0000313" key="5">
    <source>
        <dbReference type="Proteomes" id="UP000613743"/>
    </source>
</evidence>
<gene>
    <name evidence="4" type="ORF">GCM10009332_09720</name>
</gene>
<dbReference type="EMBL" id="BMPZ01000002">
    <property type="protein sequence ID" value="GGI74281.1"/>
    <property type="molecule type" value="Genomic_DNA"/>
</dbReference>
<name>A0A917N7D5_9GAMM</name>
<evidence type="ECO:0000256" key="1">
    <source>
        <dbReference type="ARBA" id="ARBA00001946"/>
    </source>
</evidence>
<dbReference type="Gene3D" id="3.30.70.270">
    <property type="match status" value="1"/>
</dbReference>
<dbReference type="PANTHER" id="PTHR45138:SF6">
    <property type="entry name" value="DIGUANYLATE CYCLASE DGCN"/>
    <property type="match status" value="1"/>
</dbReference>